<dbReference type="InterPro" id="IPR002938">
    <property type="entry name" value="FAD-bd"/>
</dbReference>
<evidence type="ECO:0000256" key="3">
    <source>
        <dbReference type="ARBA" id="ARBA00022827"/>
    </source>
</evidence>
<dbReference type="InterPro" id="IPR036188">
    <property type="entry name" value="FAD/NAD-bd_sf"/>
</dbReference>
<dbReference type="InterPro" id="IPR036249">
    <property type="entry name" value="Thioredoxin-like_sf"/>
</dbReference>
<dbReference type="AlphaFoldDB" id="A0A507B2T7"/>
<accession>A0A507B2T7</accession>
<dbReference type="GeneID" id="41975035"/>
<evidence type="ECO:0000313" key="7">
    <source>
        <dbReference type="EMBL" id="TPX11609.1"/>
    </source>
</evidence>
<gene>
    <name evidence="7" type="ORF">E0L32_007588</name>
</gene>
<name>A0A507B2T7_9PEZI</name>
<dbReference type="Proteomes" id="UP000319257">
    <property type="component" value="Unassembled WGS sequence"/>
</dbReference>
<evidence type="ECO:0000259" key="6">
    <source>
        <dbReference type="Pfam" id="PF07976"/>
    </source>
</evidence>
<comment type="similarity">
    <text evidence="1">Belongs to the PheA/TfdB FAD monooxygenase family.</text>
</comment>
<protein>
    <submittedName>
        <fullName evidence="7">Uncharacterized protein</fullName>
    </submittedName>
</protein>
<dbReference type="Gene3D" id="3.40.30.20">
    <property type="match status" value="1"/>
</dbReference>
<dbReference type="STRING" id="1093900.A0A507B2T7"/>
<sequence length="593" mass="64487">MSKISTAVFICGAGPVGLLTGLGLALQGIDTYIVEKREREIQATYGRATTMYCRSMELLEQLGVADDMLQSGFVARSAVTMNNGKRVTGRGFDSLPQSMINTLHDYFLSIRQKFSEDIFREHYQTASSKDVHYGWGVENFTIEKLPEDDFNVTVHIKKTGNGEQRVVRWFLLSSNYLIGADGGQSSVRNLAGIPMEGDSTTYRWVRIDAKMKTNMPEASHMGVIAIESPNHGNVLWIRLDRDVHRIGFAMTPKLLAKYPNGITQDEAVQEAIESVKPYTLEVERVDWWTNYGINQRVAASFQKDEFILLAGDAAHVHSSGFAQGMNTGIHDATNLAWKLGGTIKGWYSTDVVLASYASERRPAAQKLIAIDKLASAAISHDVKAVGAPASAPEEGGASGAAVPTVSPDEMMAKIYQDNIRFNIGLGVSYPPSPGNPLTRAPLAGSVPAGTRAPDAVLRKPGCQIPLRLLDVFRAGGYGKWNLLVFAGNPIYTRENIASLREALFAEKGLASRLKHLLNLSTLIVGHVGGHWEAFNGPAVARLYFDTEGAAHDCYSVTQADGAIVVVRPDGILGFAAQLDELSEVEAFFDGFCA</sequence>
<dbReference type="PANTHER" id="PTHR43004">
    <property type="entry name" value="TRK SYSTEM POTASSIUM UPTAKE PROTEIN"/>
    <property type="match status" value="1"/>
</dbReference>
<keyword evidence="4" id="KW-0560">Oxidoreductase</keyword>
<evidence type="ECO:0000313" key="8">
    <source>
        <dbReference type="Proteomes" id="UP000319257"/>
    </source>
</evidence>
<dbReference type="EMBL" id="SKBQ01000047">
    <property type="protein sequence ID" value="TPX11609.1"/>
    <property type="molecule type" value="Genomic_DNA"/>
</dbReference>
<dbReference type="SUPFAM" id="SSF52833">
    <property type="entry name" value="Thioredoxin-like"/>
    <property type="match status" value="1"/>
</dbReference>
<dbReference type="InterPro" id="IPR050641">
    <property type="entry name" value="RIFMO-like"/>
</dbReference>
<dbReference type="OrthoDB" id="1716816at2759"/>
<dbReference type="SUPFAM" id="SSF51905">
    <property type="entry name" value="FAD/NAD(P)-binding domain"/>
    <property type="match status" value="1"/>
</dbReference>
<dbReference type="Pfam" id="PF07976">
    <property type="entry name" value="Phe_hydrox_dim"/>
    <property type="match status" value="1"/>
</dbReference>
<proteinExistence type="inferred from homology"/>
<keyword evidence="8" id="KW-1185">Reference proteome</keyword>
<dbReference type="Gene3D" id="3.50.50.60">
    <property type="entry name" value="FAD/NAD(P)-binding domain"/>
    <property type="match status" value="1"/>
</dbReference>
<dbReference type="InterPro" id="IPR012941">
    <property type="entry name" value="Phe_hydrox_C_dim_dom"/>
</dbReference>
<feature type="domain" description="FAD-binding" evidence="5">
    <location>
        <begin position="6"/>
        <end position="368"/>
    </location>
</feature>
<dbReference type="SUPFAM" id="SSF54373">
    <property type="entry name" value="FAD-linked reductases, C-terminal domain"/>
    <property type="match status" value="1"/>
</dbReference>
<dbReference type="InterPro" id="IPR038220">
    <property type="entry name" value="PHOX_C_sf"/>
</dbReference>
<dbReference type="GO" id="GO:0016709">
    <property type="term" value="F:oxidoreductase activity, acting on paired donors, with incorporation or reduction of molecular oxygen, NAD(P)H as one donor, and incorporation of one atom of oxygen"/>
    <property type="evidence" value="ECO:0007669"/>
    <property type="project" value="UniProtKB-ARBA"/>
</dbReference>
<dbReference type="GO" id="GO:0071949">
    <property type="term" value="F:FAD binding"/>
    <property type="evidence" value="ECO:0007669"/>
    <property type="project" value="InterPro"/>
</dbReference>
<dbReference type="Gene3D" id="3.30.9.10">
    <property type="entry name" value="D-Amino Acid Oxidase, subunit A, domain 2"/>
    <property type="match status" value="1"/>
</dbReference>
<evidence type="ECO:0000256" key="4">
    <source>
        <dbReference type="ARBA" id="ARBA00023002"/>
    </source>
</evidence>
<dbReference type="Pfam" id="PF01494">
    <property type="entry name" value="FAD_binding_3"/>
    <property type="match status" value="1"/>
</dbReference>
<comment type="caution">
    <text evidence="7">The sequence shown here is derived from an EMBL/GenBank/DDBJ whole genome shotgun (WGS) entry which is preliminary data.</text>
</comment>
<organism evidence="7 8">
    <name type="scientific">Thyridium curvatum</name>
    <dbReference type="NCBI Taxonomy" id="1093900"/>
    <lineage>
        <taxon>Eukaryota</taxon>
        <taxon>Fungi</taxon>
        <taxon>Dikarya</taxon>
        <taxon>Ascomycota</taxon>
        <taxon>Pezizomycotina</taxon>
        <taxon>Sordariomycetes</taxon>
        <taxon>Sordariomycetidae</taxon>
        <taxon>Thyridiales</taxon>
        <taxon>Thyridiaceae</taxon>
        <taxon>Thyridium</taxon>
    </lineage>
</organism>
<evidence type="ECO:0000256" key="1">
    <source>
        <dbReference type="ARBA" id="ARBA00007801"/>
    </source>
</evidence>
<dbReference type="PANTHER" id="PTHR43004:SF5">
    <property type="entry name" value="FAD-BINDING DOMAIN-CONTAINING PROTEIN"/>
    <property type="match status" value="1"/>
</dbReference>
<reference evidence="7 8" key="1">
    <citation type="submission" date="2019-06" db="EMBL/GenBank/DDBJ databases">
        <title>Draft genome sequence of the filamentous fungus Phialemoniopsis curvata isolated from diesel fuel.</title>
        <authorList>
            <person name="Varaljay V.A."/>
            <person name="Lyon W.J."/>
            <person name="Crouch A.L."/>
            <person name="Drake C.E."/>
            <person name="Hollomon J.M."/>
            <person name="Nadeau L.J."/>
            <person name="Nunn H.S."/>
            <person name="Stevenson B.S."/>
            <person name="Bojanowski C.L."/>
            <person name="Crookes-Goodson W.J."/>
        </authorList>
    </citation>
    <scope>NUCLEOTIDE SEQUENCE [LARGE SCALE GENOMIC DNA]</scope>
    <source>
        <strain evidence="7 8">D216</strain>
    </source>
</reference>
<keyword evidence="3" id="KW-0274">FAD</keyword>
<keyword evidence="2" id="KW-0285">Flavoprotein</keyword>
<evidence type="ECO:0000256" key="2">
    <source>
        <dbReference type="ARBA" id="ARBA00022630"/>
    </source>
</evidence>
<feature type="domain" description="Phenol hydroxylase-like C-terminal dimerisation" evidence="6">
    <location>
        <begin position="543"/>
        <end position="592"/>
    </location>
</feature>
<dbReference type="InParanoid" id="A0A507B2T7"/>
<evidence type="ECO:0000259" key="5">
    <source>
        <dbReference type="Pfam" id="PF01494"/>
    </source>
</evidence>
<dbReference type="PRINTS" id="PR00420">
    <property type="entry name" value="RNGMNOXGNASE"/>
</dbReference>
<dbReference type="RefSeq" id="XP_030993320.1">
    <property type="nucleotide sequence ID" value="XM_031142349.1"/>
</dbReference>